<protein>
    <recommendedName>
        <fullName evidence="7">ARID domain-containing protein</fullName>
    </recommendedName>
</protein>
<dbReference type="Pfam" id="PF01388">
    <property type="entry name" value="ARID"/>
    <property type="match status" value="1"/>
</dbReference>
<name>A0AAP0NEY7_LIQFO</name>
<proteinExistence type="predicted"/>
<accession>A0AAP0NEY7</accession>
<dbReference type="PROSITE" id="PS51011">
    <property type="entry name" value="ARID"/>
    <property type="match status" value="1"/>
</dbReference>
<evidence type="ECO:0000256" key="1">
    <source>
        <dbReference type="ARBA" id="ARBA00023015"/>
    </source>
</evidence>
<evidence type="ECO:0000313" key="8">
    <source>
        <dbReference type="EMBL" id="KAK9269794.1"/>
    </source>
</evidence>
<feature type="region of interest" description="Disordered" evidence="6">
    <location>
        <begin position="216"/>
        <end position="248"/>
    </location>
</feature>
<dbReference type="InterPro" id="IPR001606">
    <property type="entry name" value="ARID_dom"/>
</dbReference>
<evidence type="ECO:0000259" key="7">
    <source>
        <dbReference type="PROSITE" id="PS51011"/>
    </source>
</evidence>
<comment type="function">
    <text evidence="5">Binds preferentially DNA with A/T-rich content.</text>
</comment>
<evidence type="ECO:0000256" key="2">
    <source>
        <dbReference type="ARBA" id="ARBA00023125"/>
    </source>
</evidence>
<evidence type="ECO:0000256" key="6">
    <source>
        <dbReference type="SAM" id="MobiDB-lite"/>
    </source>
</evidence>
<evidence type="ECO:0000256" key="4">
    <source>
        <dbReference type="ARBA" id="ARBA00023242"/>
    </source>
</evidence>
<keyword evidence="2" id="KW-0238">DNA-binding</keyword>
<gene>
    <name evidence="8" type="ORF">L1049_001572</name>
</gene>
<evidence type="ECO:0000256" key="5">
    <source>
        <dbReference type="ARBA" id="ARBA00054600"/>
    </source>
</evidence>
<comment type="caution">
    <text evidence="8">The sequence shown here is derived from an EMBL/GenBank/DDBJ whole genome shotgun (WGS) entry which is preliminary data.</text>
</comment>
<dbReference type="GO" id="GO:0003677">
    <property type="term" value="F:DNA binding"/>
    <property type="evidence" value="ECO:0007669"/>
    <property type="project" value="UniProtKB-KW"/>
</dbReference>
<dbReference type="InterPro" id="IPR036431">
    <property type="entry name" value="ARID_dom_sf"/>
</dbReference>
<dbReference type="Gene3D" id="1.10.30.10">
    <property type="entry name" value="High mobility group box domain"/>
    <property type="match status" value="1"/>
</dbReference>
<dbReference type="Gene3D" id="1.10.150.60">
    <property type="entry name" value="ARID DNA-binding domain"/>
    <property type="match status" value="1"/>
</dbReference>
<dbReference type="SUPFAM" id="SSF47095">
    <property type="entry name" value="HMG-box"/>
    <property type="match status" value="1"/>
</dbReference>
<dbReference type="Proteomes" id="UP001415857">
    <property type="component" value="Unassembled WGS sequence"/>
</dbReference>
<dbReference type="FunFam" id="1.10.150.60:FF:000022">
    <property type="entry name" value="High mobility group B protein 15"/>
    <property type="match status" value="1"/>
</dbReference>
<keyword evidence="9" id="KW-1185">Reference proteome</keyword>
<sequence>MSTHLSNDPKTPSTAANTENVTVYIPQQVSDNQSCYPVAKAQYEEVAQNEDIFWESLQGFHSSFGTKFMVPTIGGKALDLHRLFVEVTSRGGLEKVIRDRKWKEVIVIFNFPSTITSASFVLRKYYLSLLYHFEQVYYFRKQVPPISVTDPISRSPVNGLATVNDLEEASSRLQLGCSVTGTIDGKFDNGYLVTVNLGSDILKGVLYHIPHVRHMSQSSNNSAPIPPQNRKRSRLASRDPSHPKPNRSSYNFFFAENYATLRPLYYGQEKAISKKIGHLWSELTEAEKQVLWTQLSYSFLCVGFVIRTSYTHFRLTESSELNL</sequence>
<dbReference type="InterPro" id="IPR036910">
    <property type="entry name" value="HMG_box_dom_sf"/>
</dbReference>
<dbReference type="EMBL" id="JBBPBK010000015">
    <property type="protein sequence ID" value="KAK9269794.1"/>
    <property type="molecule type" value="Genomic_DNA"/>
</dbReference>
<keyword evidence="1" id="KW-0805">Transcription regulation</keyword>
<reference evidence="8 9" key="1">
    <citation type="journal article" date="2024" name="Plant J.">
        <title>Genome sequences and population genomics reveal climatic adaptation and genomic divergence between two closely related sweetgum species.</title>
        <authorList>
            <person name="Xu W.Q."/>
            <person name="Ren C.Q."/>
            <person name="Zhang X.Y."/>
            <person name="Comes H.P."/>
            <person name="Liu X.H."/>
            <person name="Li Y.G."/>
            <person name="Kettle C.J."/>
            <person name="Jalonen R."/>
            <person name="Gaisberger H."/>
            <person name="Ma Y.Z."/>
            <person name="Qiu Y.X."/>
        </authorList>
    </citation>
    <scope>NUCLEOTIDE SEQUENCE [LARGE SCALE GENOMIC DNA]</scope>
    <source>
        <strain evidence="8">Hangzhou</strain>
    </source>
</reference>
<dbReference type="SMART" id="SM01014">
    <property type="entry name" value="ARID"/>
    <property type="match status" value="1"/>
</dbReference>
<dbReference type="InterPro" id="IPR045303">
    <property type="entry name" value="ARID_HMGB9-like"/>
</dbReference>
<organism evidence="8 9">
    <name type="scientific">Liquidambar formosana</name>
    <name type="common">Formosan gum</name>
    <dbReference type="NCBI Taxonomy" id="63359"/>
    <lineage>
        <taxon>Eukaryota</taxon>
        <taxon>Viridiplantae</taxon>
        <taxon>Streptophyta</taxon>
        <taxon>Embryophyta</taxon>
        <taxon>Tracheophyta</taxon>
        <taxon>Spermatophyta</taxon>
        <taxon>Magnoliopsida</taxon>
        <taxon>eudicotyledons</taxon>
        <taxon>Gunneridae</taxon>
        <taxon>Pentapetalae</taxon>
        <taxon>Saxifragales</taxon>
        <taxon>Altingiaceae</taxon>
        <taxon>Liquidambar</taxon>
    </lineage>
</organism>
<dbReference type="SMART" id="SM00501">
    <property type="entry name" value="BRIGHT"/>
    <property type="match status" value="1"/>
</dbReference>
<keyword evidence="3" id="KW-0804">Transcription</keyword>
<dbReference type="PANTHER" id="PTHR46691">
    <property type="entry name" value="HIGH MOBILITY GROUP B PROTEIN 9"/>
    <property type="match status" value="1"/>
</dbReference>
<feature type="domain" description="ARID" evidence="7">
    <location>
        <begin position="47"/>
        <end position="138"/>
    </location>
</feature>
<dbReference type="PANTHER" id="PTHR46691:SF6">
    <property type="entry name" value="HIGH MOBILITY GROUP B PROTEIN 10-RELATED"/>
    <property type="match status" value="1"/>
</dbReference>
<dbReference type="SUPFAM" id="SSF46774">
    <property type="entry name" value="ARID-like"/>
    <property type="match status" value="1"/>
</dbReference>
<evidence type="ECO:0000256" key="3">
    <source>
        <dbReference type="ARBA" id="ARBA00023163"/>
    </source>
</evidence>
<dbReference type="CDD" id="cd16872">
    <property type="entry name" value="ARID_HMGB9-like"/>
    <property type="match status" value="1"/>
</dbReference>
<evidence type="ECO:0000313" key="9">
    <source>
        <dbReference type="Proteomes" id="UP001415857"/>
    </source>
</evidence>
<keyword evidence="4" id="KW-0539">Nucleus</keyword>
<dbReference type="AlphaFoldDB" id="A0AAP0NEY7"/>